<accession>A0AAN7AQU8</accession>
<protein>
    <submittedName>
        <fullName evidence="2">Uncharacterized protein</fullName>
    </submittedName>
</protein>
<organism evidence="2 3">
    <name type="scientific">Triangularia verruculosa</name>
    <dbReference type="NCBI Taxonomy" id="2587418"/>
    <lineage>
        <taxon>Eukaryota</taxon>
        <taxon>Fungi</taxon>
        <taxon>Dikarya</taxon>
        <taxon>Ascomycota</taxon>
        <taxon>Pezizomycotina</taxon>
        <taxon>Sordariomycetes</taxon>
        <taxon>Sordariomycetidae</taxon>
        <taxon>Sordariales</taxon>
        <taxon>Podosporaceae</taxon>
        <taxon>Triangularia</taxon>
    </lineage>
</organism>
<dbReference type="EMBL" id="MU864074">
    <property type="protein sequence ID" value="KAK4194290.1"/>
    <property type="molecule type" value="Genomic_DNA"/>
</dbReference>
<dbReference type="Proteomes" id="UP001303160">
    <property type="component" value="Unassembled WGS sequence"/>
</dbReference>
<reference evidence="2" key="2">
    <citation type="submission" date="2023-05" db="EMBL/GenBank/DDBJ databases">
        <authorList>
            <consortium name="Lawrence Berkeley National Laboratory"/>
            <person name="Steindorff A."/>
            <person name="Hensen N."/>
            <person name="Bonometti L."/>
            <person name="Westerberg I."/>
            <person name="Brannstrom I.O."/>
            <person name="Guillou S."/>
            <person name="Cros-Aarteil S."/>
            <person name="Calhoun S."/>
            <person name="Haridas S."/>
            <person name="Kuo A."/>
            <person name="Mondo S."/>
            <person name="Pangilinan J."/>
            <person name="Riley R."/>
            <person name="Labutti K."/>
            <person name="Andreopoulos B."/>
            <person name="Lipzen A."/>
            <person name="Chen C."/>
            <person name="Yanf M."/>
            <person name="Daum C."/>
            <person name="Ng V."/>
            <person name="Clum A."/>
            <person name="Ohm R."/>
            <person name="Martin F."/>
            <person name="Silar P."/>
            <person name="Natvig D."/>
            <person name="Lalanne C."/>
            <person name="Gautier V."/>
            <person name="Ament-Velasquez S.L."/>
            <person name="Kruys A."/>
            <person name="Hutchinson M.I."/>
            <person name="Powell A.J."/>
            <person name="Barry K."/>
            <person name="Miller A.N."/>
            <person name="Grigoriev I.V."/>
            <person name="Debuchy R."/>
            <person name="Gladieux P."/>
            <person name="Thoren M.H."/>
            <person name="Johannesson H."/>
        </authorList>
    </citation>
    <scope>NUCLEOTIDE SEQUENCE</scope>
    <source>
        <strain evidence="2">CBS 315.58</strain>
    </source>
</reference>
<reference evidence="2" key="1">
    <citation type="journal article" date="2023" name="Mol. Phylogenet. Evol.">
        <title>Genome-scale phylogeny and comparative genomics of the fungal order Sordariales.</title>
        <authorList>
            <person name="Hensen N."/>
            <person name="Bonometti L."/>
            <person name="Westerberg I."/>
            <person name="Brannstrom I.O."/>
            <person name="Guillou S."/>
            <person name="Cros-Aarteil S."/>
            <person name="Calhoun S."/>
            <person name="Haridas S."/>
            <person name="Kuo A."/>
            <person name="Mondo S."/>
            <person name="Pangilinan J."/>
            <person name="Riley R."/>
            <person name="LaButti K."/>
            <person name="Andreopoulos B."/>
            <person name="Lipzen A."/>
            <person name="Chen C."/>
            <person name="Yan M."/>
            <person name="Daum C."/>
            <person name="Ng V."/>
            <person name="Clum A."/>
            <person name="Steindorff A."/>
            <person name="Ohm R.A."/>
            <person name="Martin F."/>
            <person name="Silar P."/>
            <person name="Natvig D.O."/>
            <person name="Lalanne C."/>
            <person name="Gautier V."/>
            <person name="Ament-Velasquez S.L."/>
            <person name="Kruys A."/>
            <person name="Hutchinson M.I."/>
            <person name="Powell A.J."/>
            <person name="Barry K."/>
            <person name="Miller A.N."/>
            <person name="Grigoriev I.V."/>
            <person name="Debuchy R."/>
            <person name="Gladieux P."/>
            <person name="Hiltunen Thoren M."/>
            <person name="Johannesson H."/>
        </authorList>
    </citation>
    <scope>NUCLEOTIDE SEQUENCE</scope>
    <source>
        <strain evidence="2">CBS 315.58</strain>
    </source>
</reference>
<keyword evidence="3" id="KW-1185">Reference proteome</keyword>
<feature type="region of interest" description="Disordered" evidence="1">
    <location>
        <begin position="122"/>
        <end position="141"/>
    </location>
</feature>
<evidence type="ECO:0000313" key="2">
    <source>
        <dbReference type="EMBL" id="KAK4194290.1"/>
    </source>
</evidence>
<feature type="non-terminal residue" evidence="2">
    <location>
        <position position="1"/>
    </location>
</feature>
<evidence type="ECO:0000313" key="3">
    <source>
        <dbReference type="Proteomes" id="UP001303160"/>
    </source>
</evidence>
<proteinExistence type="predicted"/>
<gene>
    <name evidence="2" type="ORF">QBC40DRAFT_238837</name>
</gene>
<name>A0AAN7AQU8_9PEZI</name>
<comment type="caution">
    <text evidence="2">The sequence shown here is derived from an EMBL/GenBank/DDBJ whole genome shotgun (WGS) entry which is preliminary data.</text>
</comment>
<evidence type="ECO:0000256" key="1">
    <source>
        <dbReference type="SAM" id="MobiDB-lite"/>
    </source>
</evidence>
<sequence>NAGAWATHHKSHYFAFLTHTTERSTAANGFAVLDTSRLFTNLEEGSATPFQYRIFKGLEAVSIVGLLRSTIFFLDLDHWVCSINAKRLDETTSIAISESGHGRFPLPFLDLSTRRFNLSRSGEALSRDEQSPEQGKQGLSRVSKALGRVSKALSRVSKL</sequence>
<dbReference type="AlphaFoldDB" id="A0AAN7AQU8"/>